<protein>
    <submittedName>
        <fullName evidence="1">Uncharacterized protein</fullName>
    </submittedName>
</protein>
<proteinExistence type="predicted"/>
<reference evidence="1 2" key="1">
    <citation type="journal article" date="2011" name="Stand. Genomic Sci.">
        <title>Non-contiguous finished genome sequence and contextual data of the filamentous soil bacterium Ktedonobacter racemifer type strain (SOSP1-21).</title>
        <authorList>
            <person name="Chang Y.J."/>
            <person name="Land M."/>
            <person name="Hauser L."/>
            <person name="Chertkov O."/>
            <person name="Del Rio T.G."/>
            <person name="Nolan M."/>
            <person name="Copeland A."/>
            <person name="Tice H."/>
            <person name="Cheng J.F."/>
            <person name="Lucas S."/>
            <person name="Han C."/>
            <person name="Goodwin L."/>
            <person name="Pitluck S."/>
            <person name="Ivanova N."/>
            <person name="Ovchinikova G."/>
            <person name="Pati A."/>
            <person name="Chen A."/>
            <person name="Palaniappan K."/>
            <person name="Mavromatis K."/>
            <person name="Liolios K."/>
            <person name="Brettin T."/>
            <person name="Fiebig A."/>
            <person name="Rohde M."/>
            <person name="Abt B."/>
            <person name="Goker M."/>
            <person name="Detter J.C."/>
            <person name="Woyke T."/>
            <person name="Bristow J."/>
            <person name="Eisen J.A."/>
            <person name="Markowitz V."/>
            <person name="Hugenholtz P."/>
            <person name="Kyrpides N.C."/>
            <person name="Klenk H.P."/>
            <person name="Lapidus A."/>
        </authorList>
    </citation>
    <scope>NUCLEOTIDE SEQUENCE [LARGE SCALE GENOMIC DNA]</scope>
    <source>
        <strain evidence="2">DSM 44963</strain>
    </source>
</reference>
<dbReference type="Proteomes" id="UP000004508">
    <property type="component" value="Unassembled WGS sequence"/>
</dbReference>
<keyword evidence="2" id="KW-1185">Reference proteome</keyword>
<name>D6U324_KTERA</name>
<evidence type="ECO:0000313" key="2">
    <source>
        <dbReference type="Proteomes" id="UP000004508"/>
    </source>
</evidence>
<evidence type="ECO:0000313" key="1">
    <source>
        <dbReference type="EMBL" id="EFH82929.1"/>
    </source>
</evidence>
<dbReference type="AlphaFoldDB" id="D6U324"/>
<gene>
    <name evidence="1" type="ORF">Krac_3824</name>
</gene>
<comment type="caution">
    <text evidence="1">The sequence shown here is derived from an EMBL/GenBank/DDBJ whole genome shotgun (WGS) entry which is preliminary data.</text>
</comment>
<accession>D6U324</accession>
<dbReference type="EMBL" id="ADVG01000004">
    <property type="protein sequence ID" value="EFH82929.1"/>
    <property type="molecule type" value="Genomic_DNA"/>
</dbReference>
<organism evidence="1 2">
    <name type="scientific">Ktedonobacter racemifer DSM 44963</name>
    <dbReference type="NCBI Taxonomy" id="485913"/>
    <lineage>
        <taxon>Bacteria</taxon>
        <taxon>Bacillati</taxon>
        <taxon>Chloroflexota</taxon>
        <taxon>Ktedonobacteria</taxon>
        <taxon>Ktedonobacterales</taxon>
        <taxon>Ktedonobacteraceae</taxon>
        <taxon>Ktedonobacter</taxon>
    </lineage>
</organism>
<sequence>MLSSSILVSSQGESLINFTQLSLSRIVMPPAVIRSE</sequence>
<dbReference type="InParanoid" id="D6U324"/>